<dbReference type="OrthoDB" id="8419133at2"/>
<dbReference type="AlphaFoldDB" id="C3MFK6"/>
<dbReference type="KEGG" id="rhi:NGR_c23040"/>
<dbReference type="Proteomes" id="UP000001054">
    <property type="component" value="Chromosome"/>
</dbReference>
<proteinExistence type="predicted"/>
<dbReference type="eggNOG" id="ENOG5034BZD">
    <property type="taxonomic scope" value="Bacteria"/>
</dbReference>
<evidence type="ECO:0000313" key="1">
    <source>
        <dbReference type="EMBL" id="ACP26063.1"/>
    </source>
</evidence>
<dbReference type="EMBL" id="CP001389">
    <property type="protein sequence ID" value="ACP26063.1"/>
    <property type="molecule type" value="Genomic_DNA"/>
</dbReference>
<organism evidence="1 2">
    <name type="scientific">Sinorhizobium fredii (strain NBRC 101917 / NGR234)</name>
    <dbReference type="NCBI Taxonomy" id="394"/>
    <lineage>
        <taxon>Bacteria</taxon>
        <taxon>Pseudomonadati</taxon>
        <taxon>Pseudomonadota</taxon>
        <taxon>Alphaproteobacteria</taxon>
        <taxon>Hyphomicrobiales</taxon>
        <taxon>Rhizobiaceae</taxon>
        <taxon>Sinorhizobium/Ensifer group</taxon>
        <taxon>Sinorhizobium</taxon>
    </lineage>
</organism>
<dbReference type="STRING" id="394.NGR_c23040"/>
<keyword evidence="2" id="KW-1185">Reference proteome</keyword>
<dbReference type="PATRIC" id="fig|394.7.peg.5123"/>
<gene>
    <name evidence="1" type="primary">gspK</name>
    <name evidence="1" type="ordered locus">NGR_c23040</name>
</gene>
<sequence length="287" mass="30914">MKSIIALLRNGEAGFGLISVLLFVLLISAAIAPLAIAGRVQTLSAAYTHERREFEVLAEGLARTIFILNVNEKPLVRWQRCETERYVFYLDVQDQRGLVDLNSASLQLLQFGFRAVGLNEAGAIAATTVAERYRSPSGGGVADGSAVDLKHAPFEDVSELADISGAETISTGRIPRIFTVFNQTDTVASRHVDSQLRQVIEAGRGSEFLAENGDSSVSEVSIARVRKGRPSGFMFRAMMERAGEEGDGARMLRRSLSVVDEGDLGVPLSGNAPCGGVAEPLIRSYDP</sequence>
<name>C3MFK6_SINFN</name>
<dbReference type="HOGENOM" id="CLU_969349_0_0_5"/>
<protein>
    <submittedName>
        <fullName evidence="1">General secretory pathway protein K, GspK</fullName>
    </submittedName>
</protein>
<evidence type="ECO:0000313" key="2">
    <source>
        <dbReference type="Proteomes" id="UP000001054"/>
    </source>
</evidence>
<accession>C3MFK6</accession>
<reference evidence="1 2" key="1">
    <citation type="journal article" date="2009" name="Appl. Environ. Microbiol.">
        <title>Rhizobium sp. strain NGR234 possesses a remarkable number of secretion systems.</title>
        <authorList>
            <person name="Schmeisser C."/>
            <person name="Liesegang H."/>
            <person name="Krysciak D."/>
            <person name="Bakkou N."/>
            <person name="Le Quere A."/>
            <person name="Wollherr A."/>
            <person name="Heinemeyer I."/>
            <person name="Morgenstern B."/>
            <person name="Pommerening-Roeser A."/>
            <person name="Flores M."/>
            <person name="Palacios R."/>
            <person name="Brenner S."/>
            <person name="Gottschalk G."/>
            <person name="Schmitz R.A."/>
            <person name="Broughton W.J."/>
            <person name="Perret X."/>
            <person name="Strittmatter A.W."/>
            <person name="Streit W.R."/>
        </authorList>
    </citation>
    <scope>NUCLEOTIDE SEQUENCE [LARGE SCALE GENOMIC DNA]</scope>
    <source>
        <strain evidence="2">NBRC 101917 / NGR234</strain>
    </source>
</reference>